<sequence>MRWQAPGYPYPADWGPAWKCTPCDAYIRCYAGTTRPLGSLADAETREWRGRAHAALDALWRDGAMSRSAAYRWMAEAMGLTEAEAHIGRMDPDACRRLIDLVDRRGD</sequence>
<organism evidence="1 2">
    <name type="scientific">Luteimonas rhizosphaericola</name>
    <dbReference type="NCBI Taxonomy" id="3042024"/>
    <lineage>
        <taxon>Bacteria</taxon>
        <taxon>Pseudomonadati</taxon>
        <taxon>Pseudomonadota</taxon>
        <taxon>Gammaproteobacteria</taxon>
        <taxon>Lysobacterales</taxon>
        <taxon>Lysobacteraceae</taxon>
        <taxon>Luteimonas</taxon>
    </lineage>
</organism>
<dbReference type="InterPro" id="IPR021686">
    <property type="entry name" value="DUF3268"/>
</dbReference>
<protein>
    <submittedName>
        <fullName evidence="1">Zinc-finger-containing protein</fullName>
    </submittedName>
</protein>
<evidence type="ECO:0000313" key="1">
    <source>
        <dbReference type="EMBL" id="MDH5832185.1"/>
    </source>
</evidence>
<dbReference type="GO" id="GO:0008270">
    <property type="term" value="F:zinc ion binding"/>
    <property type="evidence" value="ECO:0007669"/>
    <property type="project" value="UniProtKB-KW"/>
</dbReference>
<proteinExistence type="predicted"/>
<gene>
    <name evidence="1" type="ORF">QFW80_16830</name>
</gene>
<dbReference type="Pfam" id="PF11672">
    <property type="entry name" value="DUF3268"/>
    <property type="match status" value="1"/>
</dbReference>
<name>A0ABT6JNU9_9GAMM</name>
<dbReference type="EMBL" id="JARXRN010000029">
    <property type="protein sequence ID" value="MDH5832185.1"/>
    <property type="molecule type" value="Genomic_DNA"/>
</dbReference>
<evidence type="ECO:0000313" key="2">
    <source>
        <dbReference type="Proteomes" id="UP001156831"/>
    </source>
</evidence>
<keyword evidence="2" id="KW-1185">Reference proteome</keyword>
<keyword evidence="1" id="KW-0862">Zinc</keyword>
<keyword evidence="1" id="KW-0863">Zinc-finger</keyword>
<keyword evidence="1" id="KW-0479">Metal-binding</keyword>
<accession>A0ABT6JNU9</accession>
<dbReference type="Proteomes" id="UP001156831">
    <property type="component" value="Unassembled WGS sequence"/>
</dbReference>
<comment type="caution">
    <text evidence="1">The sequence shown here is derived from an EMBL/GenBank/DDBJ whole genome shotgun (WGS) entry which is preliminary data.</text>
</comment>
<reference evidence="1 2" key="1">
    <citation type="submission" date="2023-04" db="EMBL/GenBank/DDBJ databases">
        <title>Luteimonas sp. M1R5S18.</title>
        <authorList>
            <person name="Sun J.-Q."/>
        </authorList>
    </citation>
    <scope>NUCLEOTIDE SEQUENCE [LARGE SCALE GENOMIC DNA]</scope>
    <source>
        <strain evidence="1 2">M1R5S18</strain>
    </source>
</reference>